<keyword evidence="4" id="KW-0106">Calcium</keyword>
<organism evidence="7 8">
    <name type="scientific">Denitratisoma oestradiolicum</name>
    <dbReference type="NCBI Taxonomy" id="311182"/>
    <lineage>
        <taxon>Bacteria</taxon>
        <taxon>Pseudomonadati</taxon>
        <taxon>Pseudomonadota</taxon>
        <taxon>Betaproteobacteria</taxon>
        <taxon>Nitrosomonadales</taxon>
        <taxon>Sterolibacteriaceae</taxon>
        <taxon>Denitratisoma</taxon>
    </lineage>
</organism>
<sequence>MTFIHSALPVGCRRLMTALGLLTASMATTLASPILPPPGLASPATGPIETQSQAALARESHAGQTPAAKKAPNVVVVLLDDVGFGAAGTFGGPIPTPTLDRLSRAGLRYNSFHTTAICSPTRAALLTGRNPHTVGMGNVMNSAAPYPGRNGIMPRSAATIAEVLRQNGYSTSAWGKWHLTPHDEESPAGPFDRWPTGMGFEKFYGFLDGETDQFEPTLYDGTTQVVRPKGEPYHLTEDMTQRTIAWMQQQKTLAPEKPFFAYFAPGATHAPLQAPKEWIERFRGRFDQGWDRMREESFARQKQLGVIPAATRLTPRPPQLPAWDSLSPEQKRVASRLMEVYAGFLAHTDDQIGHLLSALEAMGEFDNTLFFYIVGDNGASGEGGIYGSLNVMGNLQGIALNAEQALAQYEQFGGAKTYPHYPAGWAWAMNTPFQWTKQVASHLGGIRNPLVVSWPRRIQDKGGLRSQFSYVADITPTILEAAGIDAPAMVNGVAQQPMNGTSLVYSFDDAKAPTRHRTQYFEIYGNRNIYQQGWMASAFHGRTPWELIGAKGRPLDQDNWELYHLDEDFSQSRDLAKEHPGKLRELQDLFLVEAARNQVLPIINDATPSGGVRYGGRKHFVFPGGAAGISENAAPRIVGRSHHISADLEMPKTGGQGVVTALGGTSGGWSLYVNPQGQPVYTYNLFNVDTLTLTGKDPLPPGPVKLGLDFAYDGGGWGKGAQVKLLVNGKAVGEGRLKRTAPAFFSIDENLDIGTDTSSPVGDYPPNYAFTGRINKVTLDLQ</sequence>
<reference evidence="7 8" key="1">
    <citation type="submission" date="2020-03" db="EMBL/GenBank/DDBJ databases">
        <authorList>
            <consortium name="Genoscope - CEA"/>
            <person name="William W."/>
        </authorList>
    </citation>
    <scope>NUCLEOTIDE SEQUENCE [LARGE SCALE GENOMIC DNA]</scope>
    <source>
        <strain evidence="8">DSM 16959</strain>
    </source>
</reference>
<proteinExistence type="inferred from homology"/>
<evidence type="ECO:0000256" key="4">
    <source>
        <dbReference type="ARBA" id="ARBA00022837"/>
    </source>
</evidence>
<evidence type="ECO:0000313" key="8">
    <source>
        <dbReference type="Proteomes" id="UP000515733"/>
    </source>
</evidence>
<dbReference type="InterPro" id="IPR000917">
    <property type="entry name" value="Sulfatase_N"/>
</dbReference>
<feature type="chain" id="PRO_5028350540" evidence="5">
    <location>
        <begin position="32"/>
        <end position="782"/>
    </location>
</feature>
<evidence type="ECO:0000256" key="5">
    <source>
        <dbReference type="SAM" id="SignalP"/>
    </source>
</evidence>
<dbReference type="EMBL" id="LR778301">
    <property type="protein sequence ID" value="CAB1369699.1"/>
    <property type="molecule type" value="Genomic_DNA"/>
</dbReference>
<keyword evidence="2" id="KW-0479">Metal-binding</keyword>
<protein>
    <submittedName>
        <fullName evidence="7">Arylsulfatase</fullName>
    </submittedName>
</protein>
<dbReference type="Pfam" id="PF00884">
    <property type="entry name" value="Sulfatase"/>
    <property type="match status" value="1"/>
</dbReference>
<evidence type="ECO:0000256" key="3">
    <source>
        <dbReference type="ARBA" id="ARBA00022801"/>
    </source>
</evidence>
<name>A0A6S6XXV0_9PROT</name>
<evidence type="ECO:0000259" key="6">
    <source>
        <dbReference type="Pfam" id="PF00884"/>
    </source>
</evidence>
<feature type="signal peptide" evidence="5">
    <location>
        <begin position="1"/>
        <end position="31"/>
    </location>
</feature>
<feature type="domain" description="Sulfatase N-terminal" evidence="6">
    <location>
        <begin position="72"/>
        <end position="484"/>
    </location>
</feature>
<comment type="similarity">
    <text evidence="1">Belongs to the sulfatase family.</text>
</comment>
<accession>A0A6S6XXV0</accession>
<dbReference type="Gene3D" id="3.30.1120.10">
    <property type="match status" value="1"/>
</dbReference>
<dbReference type="RefSeq" id="WP_197970602.1">
    <property type="nucleotide sequence ID" value="NZ_LR778301.1"/>
</dbReference>
<keyword evidence="5" id="KW-0732">Signal</keyword>
<dbReference type="PANTHER" id="PTHR42693:SF43">
    <property type="entry name" value="BLL2667 PROTEIN"/>
    <property type="match status" value="1"/>
</dbReference>
<dbReference type="KEGG" id="doe:DENOEST_2534"/>
<dbReference type="Proteomes" id="UP000515733">
    <property type="component" value="Chromosome"/>
</dbReference>
<dbReference type="Gene3D" id="3.40.720.10">
    <property type="entry name" value="Alkaline Phosphatase, subunit A"/>
    <property type="match status" value="1"/>
</dbReference>
<dbReference type="GO" id="GO:0016787">
    <property type="term" value="F:hydrolase activity"/>
    <property type="evidence" value="ECO:0007669"/>
    <property type="project" value="UniProtKB-KW"/>
</dbReference>
<dbReference type="InterPro" id="IPR017850">
    <property type="entry name" value="Alkaline_phosphatase_core_sf"/>
</dbReference>
<keyword evidence="3" id="KW-0378">Hydrolase</keyword>
<dbReference type="InterPro" id="IPR024607">
    <property type="entry name" value="Sulfatase_CS"/>
</dbReference>
<evidence type="ECO:0000256" key="1">
    <source>
        <dbReference type="ARBA" id="ARBA00008779"/>
    </source>
</evidence>
<dbReference type="AlphaFoldDB" id="A0A6S6XXV0"/>
<dbReference type="SUPFAM" id="SSF53649">
    <property type="entry name" value="Alkaline phosphatase-like"/>
    <property type="match status" value="1"/>
</dbReference>
<dbReference type="InterPro" id="IPR050738">
    <property type="entry name" value="Sulfatase"/>
</dbReference>
<dbReference type="PROSITE" id="PS00523">
    <property type="entry name" value="SULFATASE_1"/>
    <property type="match status" value="1"/>
</dbReference>
<dbReference type="GO" id="GO:0046872">
    <property type="term" value="F:metal ion binding"/>
    <property type="evidence" value="ECO:0007669"/>
    <property type="project" value="UniProtKB-KW"/>
</dbReference>
<evidence type="ECO:0000313" key="7">
    <source>
        <dbReference type="EMBL" id="CAB1369699.1"/>
    </source>
</evidence>
<evidence type="ECO:0000256" key="2">
    <source>
        <dbReference type="ARBA" id="ARBA00022723"/>
    </source>
</evidence>
<dbReference type="PANTHER" id="PTHR42693">
    <property type="entry name" value="ARYLSULFATASE FAMILY MEMBER"/>
    <property type="match status" value="1"/>
</dbReference>
<gene>
    <name evidence="7" type="ORF">DENOEST_2534</name>
</gene>
<keyword evidence="8" id="KW-1185">Reference proteome</keyword>
<dbReference type="CDD" id="cd16025">
    <property type="entry name" value="PAS_like"/>
    <property type="match status" value="1"/>
</dbReference>